<name>A0A382TUK8_9ZZZZ</name>
<proteinExistence type="predicted"/>
<gene>
    <name evidence="1" type="ORF">METZ01_LOCUS378229</name>
</gene>
<dbReference type="EMBL" id="UINC01139059">
    <property type="protein sequence ID" value="SVD25375.1"/>
    <property type="molecule type" value="Genomic_DNA"/>
</dbReference>
<sequence>MKVKKKNIDQNKFQDVVDTINQNPFGYFLKPLDNVKDFPEKVVIGLEKLLESPFNDDNKP</sequence>
<protein>
    <submittedName>
        <fullName evidence="1">Uncharacterized protein</fullName>
    </submittedName>
</protein>
<evidence type="ECO:0000313" key="1">
    <source>
        <dbReference type="EMBL" id="SVD25375.1"/>
    </source>
</evidence>
<dbReference type="AlphaFoldDB" id="A0A382TUK8"/>
<organism evidence="1">
    <name type="scientific">marine metagenome</name>
    <dbReference type="NCBI Taxonomy" id="408172"/>
    <lineage>
        <taxon>unclassified sequences</taxon>
        <taxon>metagenomes</taxon>
        <taxon>ecological metagenomes</taxon>
    </lineage>
</organism>
<accession>A0A382TUK8</accession>
<reference evidence="1" key="1">
    <citation type="submission" date="2018-05" db="EMBL/GenBank/DDBJ databases">
        <authorList>
            <person name="Lanie J.A."/>
            <person name="Ng W.-L."/>
            <person name="Kazmierczak K.M."/>
            <person name="Andrzejewski T.M."/>
            <person name="Davidsen T.M."/>
            <person name="Wayne K.J."/>
            <person name="Tettelin H."/>
            <person name="Glass J.I."/>
            <person name="Rusch D."/>
            <person name="Podicherti R."/>
            <person name="Tsui H.-C.T."/>
            <person name="Winkler M.E."/>
        </authorList>
    </citation>
    <scope>NUCLEOTIDE SEQUENCE</scope>
</reference>